<proteinExistence type="predicted"/>
<name>A0A1W6MU69_9HYPH</name>
<protein>
    <submittedName>
        <fullName evidence="1">Uncharacterized protein</fullName>
    </submittedName>
</protein>
<sequence>MRGCSRCSIGLAPRGSAARRRSDSIVHKHFRANASYGSRLQNSLGRGLSIMAQIWLSRELRRNARDISIDGSPLRFALGQKREAR</sequence>
<dbReference type="AlphaFoldDB" id="A0A1W6MU69"/>
<dbReference type="KEGG" id="mbry:B1812_08705"/>
<keyword evidence="2" id="KW-1185">Reference proteome</keyword>
<dbReference type="EMBL" id="CP019948">
    <property type="protein sequence ID" value="ARN81148.1"/>
    <property type="molecule type" value="Genomic_DNA"/>
</dbReference>
<gene>
    <name evidence="1" type="ORF">B1812_08705</name>
</gene>
<dbReference type="STRING" id="655015.B1812_08705"/>
<dbReference type="Proteomes" id="UP000193978">
    <property type="component" value="Chromosome"/>
</dbReference>
<reference evidence="1 2" key="1">
    <citation type="submission" date="2017-02" db="EMBL/GenBank/DDBJ databases">
        <authorList>
            <person name="Peterson S.W."/>
        </authorList>
    </citation>
    <scope>NUCLEOTIDE SEQUENCE [LARGE SCALE GENOMIC DNA]</scope>
    <source>
        <strain evidence="1 2">S285</strain>
    </source>
</reference>
<evidence type="ECO:0000313" key="1">
    <source>
        <dbReference type="EMBL" id="ARN81148.1"/>
    </source>
</evidence>
<accession>A0A1W6MU69</accession>
<organism evidence="1 2">
    <name type="scientific">Methylocystis bryophila</name>
    <dbReference type="NCBI Taxonomy" id="655015"/>
    <lineage>
        <taxon>Bacteria</taxon>
        <taxon>Pseudomonadati</taxon>
        <taxon>Pseudomonadota</taxon>
        <taxon>Alphaproteobacteria</taxon>
        <taxon>Hyphomicrobiales</taxon>
        <taxon>Methylocystaceae</taxon>
        <taxon>Methylocystis</taxon>
    </lineage>
</organism>
<evidence type="ECO:0000313" key="2">
    <source>
        <dbReference type="Proteomes" id="UP000193978"/>
    </source>
</evidence>